<dbReference type="AlphaFoldDB" id="R7UQD5"/>
<dbReference type="GO" id="GO:0005504">
    <property type="term" value="F:fatty acid binding"/>
    <property type="evidence" value="ECO:0007669"/>
    <property type="project" value="TreeGrafter"/>
</dbReference>
<dbReference type="PANTHER" id="PTHR10909:SF250">
    <property type="entry name" value="PEROXISOMAL ACYL-COENZYME A OXIDASE 1"/>
    <property type="match status" value="1"/>
</dbReference>
<comment type="similarity">
    <text evidence="4 11">Belongs to the acyl-CoA oxidase family.</text>
</comment>
<evidence type="ECO:0000259" key="15">
    <source>
        <dbReference type="Pfam" id="PF01756"/>
    </source>
</evidence>
<dbReference type="InterPro" id="IPR036250">
    <property type="entry name" value="AcylCo_DH-like_C"/>
</dbReference>
<feature type="domain" description="Acyl-coenzyme A oxidase N-terminal" evidence="17">
    <location>
        <begin position="34"/>
        <end position="154"/>
    </location>
</feature>
<dbReference type="EMBL" id="AMQN01001262">
    <property type="status" value="NOT_ANNOTATED_CDS"/>
    <property type="molecule type" value="Genomic_DNA"/>
</dbReference>
<evidence type="ECO:0000256" key="7">
    <source>
        <dbReference type="ARBA" id="ARBA00022832"/>
    </source>
</evidence>
<dbReference type="SUPFAM" id="SSF47203">
    <property type="entry name" value="Acyl-CoA dehydrogenase C-terminal domain-like"/>
    <property type="match status" value="2"/>
</dbReference>
<dbReference type="GO" id="GO:0005777">
    <property type="term" value="C:peroxisome"/>
    <property type="evidence" value="ECO:0007669"/>
    <property type="project" value="UniProtKB-SubCell"/>
</dbReference>
<comment type="subcellular location">
    <subcellularLocation>
        <location evidence="2">Peroxisome</location>
    </subcellularLocation>
</comment>
<feature type="region of interest" description="Disordered" evidence="14">
    <location>
        <begin position="1"/>
        <end position="30"/>
    </location>
</feature>
<evidence type="ECO:0000313" key="19">
    <source>
        <dbReference type="EMBL" id="ELU06137.1"/>
    </source>
</evidence>
<feature type="binding site" evidence="13">
    <location>
        <position position="199"/>
    </location>
    <ligand>
        <name>FAD</name>
        <dbReference type="ChEBI" id="CHEBI:57692"/>
    </ligand>
</feature>
<dbReference type="Gene3D" id="1.10.540.10">
    <property type="entry name" value="Acyl-CoA dehydrogenase/oxidase, N-terminal domain"/>
    <property type="match status" value="1"/>
</dbReference>
<keyword evidence="10" id="KW-0576">Peroxisome</keyword>
<reference evidence="19 21" key="2">
    <citation type="journal article" date="2013" name="Nature">
        <title>Insights into bilaterian evolution from three spiralian genomes.</title>
        <authorList>
            <person name="Simakov O."/>
            <person name="Marletaz F."/>
            <person name="Cho S.J."/>
            <person name="Edsinger-Gonzales E."/>
            <person name="Havlak P."/>
            <person name="Hellsten U."/>
            <person name="Kuo D.H."/>
            <person name="Larsson T."/>
            <person name="Lv J."/>
            <person name="Arendt D."/>
            <person name="Savage R."/>
            <person name="Osoegawa K."/>
            <person name="de Jong P."/>
            <person name="Grimwood J."/>
            <person name="Chapman J.A."/>
            <person name="Shapiro H."/>
            <person name="Aerts A."/>
            <person name="Otillar R.P."/>
            <person name="Terry A.Y."/>
            <person name="Boore J.L."/>
            <person name="Grigoriev I.V."/>
            <person name="Lindberg D.R."/>
            <person name="Seaver E.C."/>
            <person name="Weisblat D.A."/>
            <person name="Putnam N.H."/>
            <person name="Rokhsar D.S."/>
        </authorList>
    </citation>
    <scope>NUCLEOTIDE SEQUENCE</scope>
    <source>
        <strain evidence="19 21">I ESC-2004</strain>
    </source>
</reference>
<feature type="compositionally biased region" description="Basic and acidic residues" evidence="14">
    <location>
        <begin position="9"/>
        <end position="30"/>
    </location>
</feature>
<comment type="pathway">
    <text evidence="3">Lipid metabolism; peroxisomal fatty acid beta-oxidation.</text>
</comment>
<dbReference type="Pfam" id="PF22924">
    <property type="entry name" value="ACOX_C_alpha1"/>
    <property type="match status" value="1"/>
</dbReference>
<evidence type="ECO:0000256" key="6">
    <source>
        <dbReference type="ARBA" id="ARBA00022827"/>
    </source>
</evidence>
<dbReference type="PIRSF" id="PIRSF000168">
    <property type="entry name" value="Acyl-CoA_oxidase"/>
    <property type="match status" value="1"/>
</dbReference>
<dbReference type="InterPro" id="IPR055060">
    <property type="entry name" value="ACOX_C_alpha1"/>
</dbReference>
<dbReference type="GO" id="GO:0003997">
    <property type="term" value="F:acyl-CoA oxidase activity"/>
    <property type="evidence" value="ECO:0007669"/>
    <property type="project" value="InterPro"/>
</dbReference>
<keyword evidence="6 11" id="KW-0274">FAD</keyword>
<dbReference type="SUPFAM" id="SSF56645">
    <property type="entry name" value="Acyl-CoA dehydrogenase NM domain-like"/>
    <property type="match status" value="1"/>
</dbReference>
<evidence type="ECO:0000256" key="1">
    <source>
        <dbReference type="ARBA" id="ARBA00001974"/>
    </source>
</evidence>
<evidence type="ECO:0000256" key="2">
    <source>
        <dbReference type="ARBA" id="ARBA00004275"/>
    </source>
</evidence>
<dbReference type="InterPro" id="IPR002655">
    <property type="entry name" value="Acyl-CoA_oxidase_C"/>
</dbReference>
<dbReference type="Pfam" id="PF14749">
    <property type="entry name" value="Acyl-CoA_ox_N"/>
    <property type="match status" value="1"/>
</dbReference>
<keyword evidence="8" id="KW-0560">Oxidoreductase</keyword>
<dbReference type="OMA" id="WNMYNVL"/>
<name>R7UQD5_CAPTE</name>
<evidence type="ECO:0000256" key="9">
    <source>
        <dbReference type="ARBA" id="ARBA00023098"/>
    </source>
</evidence>
<evidence type="ECO:0000259" key="18">
    <source>
        <dbReference type="Pfam" id="PF22924"/>
    </source>
</evidence>
<protein>
    <recommendedName>
        <fullName evidence="11">Acyl-coenzyme A oxidase</fullName>
    </recommendedName>
</protein>
<evidence type="ECO:0000259" key="16">
    <source>
        <dbReference type="Pfam" id="PF02770"/>
    </source>
</evidence>
<keyword evidence="5 11" id="KW-0285">Flavoprotein</keyword>
<dbReference type="InterPro" id="IPR012258">
    <property type="entry name" value="Acyl-CoA_oxidase"/>
</dbReference>
<sequence>MSTIPNPFESRRGISERRETNPDLQQERDGASFDSMQLTHFLDGGSDGTYRRRHIENLALSDPEYDFDRESSQLSLDEAFKTALKHHVQLVRKTKEFGFKDKDYDIYNYFAHYLNPSSQVKKRLWRSGGPMFELHANQFQQEKWLKDIKDHRIIGCYAQTELGHGSFLRGLETTAEYDKERGEFVLNSPTLTSTKWWAGTMGWCANHALVMAQLMTEGKNRGPHPFLVQIRDMDTHNPLPGIAVGNIGPKYGLDAIDNGFLRLENIRIPRMNMLMKHFEVHPDGSYTPAKNAKVINGGMLRIRCQIPSQSASILAKAVTIAIRYSCVRRQSEMQPGAPEPQVLDFQTQQEKLFPILAQAYAFTFTGKALTKLFEEGIQEGLNGDPSKLLELHAQSSVLKAYMTSRGVTGIETCRMACGGHGYSRFSGFPTLLTGASASVTVEGDVTVLLLQNARYLIKCFEGKVKDAQCAYLLKEGYSRPKLGGKLKIDTILDCMAFRAKLHVNQAFTQMSQLKLKGVKSSAAWNTSSVAWTEAAIAHAEYISMKAFADTLPEIPNGPVRVALHNLCLLFGLHVLVRSSSRVLIQADYLSADDLSQLELSMLELYEAIRPDAVALVDAFDFTNRHLMDSVLGRYDGKVYEHINKRAEEYNHGRPEVHPMYEKYLEGLIKSRM</sequence>
<evidence type="ECO:0000256" key="4">
    <source>
        <dbReference type="ARBA" id="ARBA00006288"/>
    </source>
</evidence>
<dbReference type="PANTHER" id="PTHR10909">
    <property type="entry name" value="ELECTRON TRANSPORT OXIDOREDUCTASE"/>
    <property type="match status" value="1"/>
</dbReference>
<evidence type="ECO:0000313" key="20">
    <source>
        <dbReference type="EnsemblMetazoa" id="CapteP20276"/>
    </source>
</evidence>
<keyword evidence="21" id="KW-1185">Reference proteome</keyword>
<evidence type="ECO:0000256" key="3">
    <source>
        <dbReference type="ARBA" id="ARBA00004846"/>
    </source>
</evidence>
<feature type="binding site" evidence="13">
    <location>
        <position position="160"/>
    </location>
    <ligand>
        <name>FAD</name>
        <dbReference type="ChEBI" id="CHEBI:57692"/>
    </ligand>
</feature>
<reference evidence="21" key="1">
    <citation type="submission" date="2012-12" db="EMBL/GenBank/DDBJ databases">
        <authorList>
            <person name="Hellsten U."/>
            <person name="Grimwood J."/>
            <person name="Chapman J.A."/>
            <person name="Shapiro H."/>
            <person name="Aerts A."/>
            <person name="Otillar R.P."/>
            <person name="Terry A.Y."/>
            <person name="Boore J.L."/>
            <person name="Simakov O."/>
            <person name="Marletaz F."/>
            <person name="Cho S.-J."/>
            <person name="Edsinger-Gonzales E."/>
            <person name="Havlak P."/>
            <person name="Kuo D.-H."/>
            <person name="Larsson T."/>
            <person name="Lv J."/>
            <person name="Arendt D."/>
            <person name="Savage R."/>
            <person name="Osoegawa K."/>
            <person name="de Jong P."/>
            <person name="Lindberg D.R."/>
            <person name="Seaver E.C."/>
            <person name="Weisblat D.A."/>
            <person name="Putnam N.H."/>
            <person name="Grigoriev I.V."/>
            <person name="Rokhsar D.S."/>
        </authorList>
    </citation>
    <scope>NUCLEOTIDE SEQUENCE</scope>
    <source>
        <strain evidence="21">I ESC-2004</strain>
    </source>
</reference>
<dbReference type="Proteomes" id="UP000014760">
    <property type="component" value="Unassembled WGS sequence"/>
</dbReference>
<dbReference type="EnsemblMetazoa" id="CapteT20276">
    <property type="protein sequence ID" value="CapteP20276"/>
    <property type="gene ID" value="CapteG20276"/>
</dbReference>
<evidence type="ECO:0000256" key="11">
    <source>
        <dbReference type="PIRNR" id="PIRNR000168"/>
    </source>
</evidence>
<dbReference type="EMBL" id="KB300949">
    <property type="protein sequence ID" value="ELU06137.1"/>
    <property type="molecule type" value="Genomic_DNA"/>
</dbReference>
<evidence type="ECO:0000313" key="21">
    <source>
        <dbReference type="Proteomes" id="UP000014760"/>
    </source>
</evidence>
<feature type="domain" description="Acyl-CoA oxidase/dehydrogenase middle" evidence="16">
    <location>
        <begin position="156"/>
        <end position="265"/>
    </location>
</feature>
<reference evidence="20" key="3">
    <citation type="submission" date="2015-06" db="UniProtKB">
        <authorList>
            <consortium name="EnsemblMetazoa"/>
        </authorList>
    </citation>
    <scope>IDENTIFICATION</scope>
</reference>
<dbReference type="FunFam" id="1.20.140.10:FF:000013">
    <property type="entry name" value="Acyl-coenzyme A oxidase"/>
    <property type="match status" value="1"/>
</dbReference>
<evidence type="ECO:0000256" key="13">
    <source>
        <dbReference type="PIRSR" id="PIRSR000168-2"/>
    </source>
</evidence>
<evidence type="ECO:0000256" key="8">
    <source>
        <dbReference type="ARBA" id="ARBA00023002"/>
    </source>
</evidence>
<dbReference type="GO" id="GO:0033540">
    <property type="term" value="P:fatty acid beta-oxidation using acyl-CoA oxidase"/>
    <property type="evidence" value="ECO:0007669"/>
    <property type="project" value="TreeGrafter"/>
</dbReference>
<dbReference type="Pfam" id="PF01756">
    <property type="entry name" value="ACOX"/>
    <property type="match status" value="1"/>
</dbReference>
<dbReference type="Gene3D" id="2.40.110.10">
    <property type="entry name" value="Butyryl-CoA Dehydrogenase, subunit A, domain 2"/>
    <property type="match status" value="1"/>
</dbReference>
<dbReference type="InterPro" id="IPR009100">
    <property type="entry name" value="AcylCoA_DH/oxidase_NM_dom_sf"/>
</dbReference>
<feature type="active site" description="Proton acceptor" evidence="12">
    <location>
        <position position="442"/>
    </location>
</feature>
<dbReference type="Pfam" id="PF02770">
    <property type="entry name" value="Acyl-CoA_dh_M"/>
    <property type="match status" value="1"/>
</dbReference>
<dbReference type="OrthoDB" id="538336at2759"/>
<feature type="domain" description="Acyl-CoA oxidase C-terminal" evidence="15">
    <location>
        <begin position="488"/>
        <end position="668"/>
    </location>
</feature>
<proteinExistence type="inferred from homology"/>
<organism evidence="19">
    <name type="scientific">Capitella teleta</name>
    <name type="common">Polychaete worm</name>
    <dbReference type="NCBI Taxonomy" id="283909"/>
    <lineage>
        <taxon>Eukaryota</taxon>
        <taxon>Metazoa</taxon>
        <taxon>Spiralia</taxon>
        <taxon>Lophotrochozoa</taxon>
        <taxon>Annelida</taxon>
        <taxon>Polychaeta</taxon>
        <taxon>Sedentaria</taxon>
        <taxon>Scolecida</taxon>
        <taxon>Capitellidae</taxon>
        <taxon>Capitella</taxon>
    </lineage>
</organism>
<comment type="cofactor">
    <cofactor evidence="1">
        <name>FAD</name>
        <dbReference type="ChEBI" id="CHEBI:57692"/>
    </cofactor>
</comment>
<dbReference type="FunFam" id="2.40.110.10:FF:000003">
    <property type="entry name" value="Acyl-coenzyme A oxidase"/>
    <property type="match status" value="1"/>
</dbReference>
<dbReference type="STRING" id="283909.R7UQD5"/>
<keyword evidence="7" id="KW-0276">Fatty acid metabolism</keyword>
<dbReference type="InterPro" id="IPR006091">
    <property type="entry name" value="Acyl-CoA_Oxase/DH_mid-dom"/>
</dbReference>
<dbReference type="InterPro" id="IPR046373">
    <property type="entry name" value="Acyl-CoA_Oxase/DH_mid-dom_sf"/>
</dbReference>
<evidence type="ECO:0000256" key="12">
    <source>
        <dbReference type="PIRSR" id="PIRSR000168-1"/>
    </source>
</evidence>
<dbReference type="InterPro" id="IPR029320">
    <property type="entry name" value="Acyl-CoA_ox_N"/>
</dbReference>
<dbReference type="GO" id="GO:0055088">
    <property type="term" value="P:lipid homeostasis"/>
    <property type="evidence" value="ECO:0007669"/>
    <property type="project" value="TreeGrafter"/>
</dbReference>
<dbReference type="Gene3D" id="1.20.140.10">
    <property type="entry name" value="Butyryl-CoA Dehydrogenase, subunit A, domain 3"/>
    <property type="match status" value="2"/>
</dbReference>
<dbReference type="InterPro" id="IPR037069">
    <property type="entry name" value="AcylCoA_DH/ox_N_sf"/>
</dbReference>
<dbReference type="FunFam" id="1.20.140.10:FF:000005">
    <property type="entry name" value="Acyl-coenzyme A oxidase"/>
    <property type="match status" value="1"/>
</dbReference>
<evidence type="ECO:0000256" key="10">
    <source>
        <dbReference type="ARBA" id="ARBA00023140"/>
    </source>
</evidence>
<gene>
    <name evidence="19" type="ORF">CAPTEDRAFT_20276</name>
</gene>
<feature type="domain" description="Acyl-CoA oxidase C-alpha1" evidence="18">
    <location>
        <begin position="297"/>
        <end position="457"/>
    </location>
</feature>
<accession>R7UQD5</accession>
<dbReference type="GO" id="GO:0071949">
    <property type="term" value="F:FAD binding"/>
    <property type="evidence" value="ECO:0007669"/>
    <property type="project" value="InterPro"/>
</dbReference>
<evidence type="ECO:0000256" key="14">
    <source>
        <dbReference type="SAM" id="MobiDB-lite"/>
    </source>
</evidence>
<dbReference type="HOGENOM" id="CLU_014629_3_1_1"/>
<evidence type="ECO:0000259" key="17">
    <source>
        <dbReference type="Pfam" id="PF14749"/>
    </source>
</evidence>
<evidence type="ECO:0000256" key="5">
    <source>
        <dbReference type="ARBA" id="ARBA00022630"/>
    </source>
</evidence>
<keyword evidence="9" id="KW-0443">Lipid metabolism</keyword>